<comment type="caution">
    <text evidence="2">The sequence shown here is derived from an EMBL/GenBank/DDBJ whole genome shotgun (WGS) entry which is preliminary data.</text>
</comment>
<dbReference type="Proteomes" id="UP000266723">
    <property type="component" value="Unassembled WGS sequence"/>
</dbReference>
<proteinExistence type="predicted"/>
<sequence length="227" mass="24597">MKRSGSVKGVGEPGGISAYVGKARIPHSQTLLRSAPPMGPRIAAWGSSFDAHSRATSAYGVEKRFAEVDRFQELIALIPSAAATDRILALAVEQRKNASSADRMKDVKSRALPIRPASKTKGTRGDNKVVLKAHPYALLDASLALQNEYTLSTTMVLIQQPYTPFPSQVQATGRDEALKTPSVHTVLSICQEESDVSSLLDKTTPSQRRVQAAKPTRQKTPHNEIKV</sequence>
<reference evidence="2 3" key="1">
    <citation type="journal article" date="2020" name="BMC Genomics">
        <title>Intraspecific diversification of the crop wild relative Brassica cretica Lam. using demographic model selection.</title>
        <authorList>
            <person name="Kioukis A."/>
            <person name="Michalopoulou V.A."/>
            <person name="Briers L."/>
            <person name="Pirintsos S."/>
            <person name="Studholme D.J."/>
            <person name="Pavlidis P."/>
            <person name="Sarris P.F."/>
        </authorList>
    </citation>
    <scope>NUCLEOTIDE SEQUENCE [LARGE SCALE GENOMIC DNA]</scope>
    <source>
        <strain evidence="3">cv. PFS-1207/04</strain>
    </source>
</reference>
<organism evidence="2 3">
    <name type="scientific">Brassica cretica</name>
    <name type="common">Mustard</name>
    <dbReference type="NCBI Taxonomy" id="69181"/>
    <lineage>
        <taxon>Eukaryota</taxon>
        <taxon>Viridiplantae</taxon>
        <taxon>Streptophyta</taxon>
        <taxon>Embryophyta</taxon>
        <taxon>Tracheophyta</taxon>
        <taxon>Spermatophyta</taxon>
        <taxon>Magnoliopsida</taxon>
        <taxon>eudicotyledons</taxon>
        <taxon>Gunneridae</taxon>
        <taxon>Pentapetalae</taxon>
        <taxon>rosids</taxon>
        <taxon>malvids</taxon>
        <taxon>Brassicales</taxon>
        <taxon>Brassicaceae</taxon>
        <taxon>Brassiceae</taxon>
        <taxon>Brassica</taxon>
    </lineage>
</organism>
<accession>A0ABQ7D5N5</accession>
<evidence type="ECO:0000313" key="2">
    <source>
        <dbReference type="EMBL" id="KAF3567223.1"/>
    </source>
</evidence>
<feature type="compositionally biased region" description="Polar residues" evidence="1">
    <location>
        <begin position="197"/>
        <end position="209"/>
    </location>
</feature>
<dbReference type="EMBL" id="QGKV02000759">
    <property type="protein sequence ID" value="KAF3567223.1"/>
    <property type="molecule type" value="Genomic_DNA"/>
</dbReference>
<feature type="region of interest" description="Disordered" evidence="1">
    <location>
        <begin position="197"/>
        <end position="227"/>
    </location>
</feature>
<evidence type="ECO:0000256" key="1">
    <source>
        <dbReference type="SAM" id="MobiDB-lite"/>
    </source>
</evidence>
<keyword evidence="3" id="KW-1185">Reference proteome</keyword>
<name>A0ABQ7D5N5_BRACR</name>
<protein>
    <submittedName>
        <fullName evidence="2">Uncharacterized protein</fullName>
    </submittedName>
</protein>
<gene>
    <name evidence="2" type="ORF">DY000_02012692</name>
</gene>
<evidence type="ECO:0000313" key="3">
    <source>
        <dbReference type="Proteomes" id="UP000266723"/>
    </source>
</evidence>